<gene>
    <name evidence="2" type="ORF">ACFORF_02195</name>
</gene>
<dbReference type="Pfam" id="PF13268">
    <property type="entry name" value="DUF4059"/>
    <property type="match status" value="1"/>
</dbReference>
<keyword evidence="1" id="KW-1133">Transmembrane helix</keyword>
<evidence type="ECO:0000256" key="1">
    <source>
        <dbReference type="SAM" id="Phobius"/>
    </source>
</evidence>
<evidence type="ECO:0000313" key="3">
    <source>
        <dbReference type="Proteomes" id="UP001595807"/>
    </source>
</evidence>
<accession>A0ABV8CUR8</accession>
<protein>
    <submittedName>
        <fullName evidence="2">DUF4059 family protein</fullName>
    </submittedName>
</protein>
<sequence length="74" mass="7965">MLTQVLGAYLLGLLIASIVVFAIAGGWIFLRALRKVDKTAAARQSVLFDALMMSLVSIPVLSFAVMAIILMIRA</sequence>
<keyword evidence="1" id="KW-0472">Membrane</keyword>
<evidence type="ECO:0000313" key="2">
    <source>
        <dbReference type="EMBL" id="MFC3927445.1"/>
    </source>
</evidence>
<dbReference type="EMBL" id="JBHRZV010000012">
    <property type="protein sequence ID" value="MFC3927445.1"/>
    <property type="molecule type" value="Genomic_DNA"/>
</dbReference>
<dbReference type="RefSeq" id="WP_380425008.1">
    <property type="nucleotide sequence ID" value="NZ_JBHRZV010000012.1"/>
</dbReference>
<proteinExistence type="predicted"/>
<dbReference type="InterPro" id="IPR025134">
    <property type="entry name" value="DUF4059"/>
</dbReference>
<name>A0ABV8CUR8_9STRE</name>
<organism evidence="2 3">
    <name type="scientific">Streptococcus caprae</name>
    <dbReference type="NCBI Taxonomy" id="1640501"/>
    <lineage>
        <taxon>Bacteria</taxon>
        <taxon>Bacillati</taxon>
        <taxon>Bacillota</taxon>
        <taxon>Bacilli</taxon>
        <taxon>Lactobacillales</taxon>
        <taxon>Streptococcaceae</taxon>
        <taxon>Streptococcus</taxon>
    </lineage>
</organism>
<keyword evidence="1" id="KW-0812">Transmembrane</keyword>
<feature type="transmembrane region" description="Helical" evidence="1">
    <location>
        <begin position="51"/>
        <end position="72"/>
    </location>
</feature>
<comment type="caution">
    <text evidence="2">The sequence shown here is derived from an EMBL/GenBank/DDBJ whole genome shotgun (WGS) entry which is preliminary data.</text>
</comment>
<dbReference type="Proteomes" id="UP001595807">
    <property type="component" value="Unassembled WGS sequence"/>
</dbReference>
<reference evidence="3" key="1">
    <citation type="journal article" date="2019" name="Int. J. Syst. Evol. Microbiol.">
        <title>The Global Catalogue of Microorganisms (GCM) 10K type strain sequencing project: providing services to taxonomists for standard genome sequencing and annotation.</title>
        <authorList>
            <consortium name="The Broad Institute Genomics Platform"/>
            <consortium name="The Broad Institute Genome Sequencing Center for Infectious Disease"/>
            <person name="Wu L."/>
            <person name="Ma J."/>
        </authorList>
    </citation>
    <scope>NUCLEOTIDE SEQUENCE [LARGE SCALE GENOMIC DNA]</scope>
    <source>
        <strain evidence="3">CCUG 67170</strain>
    </source>
</reference>
<feature type="transmembrane region" description="Helical" evidence="1">
    <location>
        <begin position="6"/>
        <end position="30"/>
    </location>
</feature>
<keyword evidence="3" id="KW-1185">Reference proteome</keyword>